<dbReference type="InterPro" id="IPR000286">
    <property type="entry name" value="HDACs"/>
</dbReference>
<dbReference type="STRING" id="667014.Thein_2020"/>
<keyword evidence="4" id="KW-1185">Reference proteome</keyword>
<comment type="similarity">
    <text evidence="1">Belongs to the histone deacetylase family.</text>
</comment>
<dbReference type="AlphaFoldDB" id="F8AD05"/>
<evidence type="ECO:0000259" key="2">
    <source>
        <dbReference type="Pfam" id="PF00850"/>
    </source>
</evidence>
<dbReference type="OrthoDB" id="9808367at2"/>
<dbReference type="SUPFAM" id="SSF52768">
    <property type="entry name" value="Arginase/deacetylase"/>
    <property type="match status" value="1"/>
</dbReference>
<dbReference type="GO" id="GO:0040029">
    <property type="term" value="P:epigenetic regulation of gene expression"/>
    <property type="evidence" value="ECO:0007669"/>
    <property type="project" value="TreeGrafter"/>
</dbReference>
<dbReference type="Gene3D" id="3.40.800.20">
    <property type="entry name" value="Histone deacetylase domain"/>
    <property type="match status" value="1"/>
</dbReference>
<reference evidence="4" key="1">
    <citation type="submission" date="2011-04" db="EMBL/GenBank/DDBJ databases">
        <title>The complete genome of Thermodesulfatator indicus DSM 15286.</title>
        <authorList>
            <person name="Lucas S."/>
            <person name="Copeland A."/>
            <person name="Lapidus A."/>
            <person name="Bruce D."/>
            <person name="Goodwin L."/>
            <person name="Pitluck S."/>
            <person name="Peters L."/>
            <person name="Kyrpides N."/>
            <person name="Mavromatis K."/>
            <person name="Pagani I."/>
            <person name="Ivanova N."/>
            <person name="Saunders L."/>
            <person name="Detter J.C."/>
            <person name="Tapia R."/>
            <person name="Han C."/>
            <person name="Land M."/>
            <person name="Hauser L."/>
            <person name="Markowitz V."/>
            <person name="Cheng J.-F."/>
            <person name="Hugenholtz P."/>
            <person name="Woyke T."/>
            <person name="Wu D."/>
            <person name="Spring S."/>
            <person name="Schroeder M."/>
            <person name="Brambilla E."/>
            <person name="Klenk H.-P."/>
            <person name="Eisen J.A."/>
        </authorList>
    </citation>
    <scope>NUCLEOTIDE SEQUENCE [LARGE SCALE GENOMIC DNA]</scope>
    <source>
        <strain evidence="4">DSM 15286 / JCM 11887 / CIR29812</strain>
    </source>
</reference>
<dbReference type="PaxDb" id="667014-Thein_2020"/>
<dbReference type="GO" id="GO:0004407">
    <property type="term" value="F:histone deacetylase activity"/>
    <property type="evidence" value="ECO:0007669"/>
    <property type="project" value="TreeGrafter"/>
</dbReference>
<dbReference type="EMBL" id="CP002683">
    <property type="protein sequence ID" value="AEH45871.1"/>
    <property type="molecule type" value="Genomic_DNA"/>
</dbReference>
<dbReference type="PANTHER" id="PTHR10625:SF10">
    <property type="entry name" value="HISTONE DEACETYLASE HDAC1"/>
    <property type="match status" value="1"/>
</dbReference>
<dbReference type="eggNOG" id="COG0123">
    <property type="taxonomic scope" value="Bacteria"/>
</dbReference>
<evidence type="ECO:0000313" key="4">
    <source>
        <dbReference type="Proteomes" id="UP000006793"/>
    </source>
</evidence>
<evidence type="ECO:0000256" key="1">
    <source>
        <dbReference type="ARBA" id="ARBA00005947"/>
    </source>
</evidence>
<gene>
    <name evidence="3" type="ordered locus">Thein_2020</name>
</gene>
<dbReference type="InParanoid" id="F8AD05"/>
<evidence type="ECO:0000313" key="3">
    <source>
        <dbReference type="EMBL" id="AEH45871.1"/>
    </source>
</evidence>
<dbReference type="Pfam" id="PF00850">
    <property type="entry name" value="Hist_deacetyl"/>
    <property type="match status" value="1"/>
</dbReference>
<dbReference type="CDD" id="cd09992">
    <property type="entry name" value="HDAC_classII"/>
    <property type="match status" value="1"/>
</dbReference>
<dbReference type="HOGENOM" id="CLU_007727_8_0_0"/>
<dbReference type="Proteomes" id="UP000006793">
    <property type="component" value="Chromosome"/>
</dbReference>
<dbReference type="PANTHER" id="PTHR10625">
    <property type="entry name" value="HISTONE DEACETYLASE HDAC1-RELATED"/>
    <property type="match status" value="1"/>
</dbReference>
<name>F8AD05_THEID</name>
<sequence>MLKRLPVVYSPEFKYHRTSPQHPENPKRLEVIIQRLKEGILGQIVEFFEPDPAPLEWVKEVHDINYLLRFEEACLRGRSFICGKENEICYDTYEIAFLAAGAVIDAVELVEKGEKFIFCPVRPPGHHAESYTALGFCFLNNIAIAARYWQKKYGRRIMIIDWDAHHGNGIQNIFYEDDQVFYISIHENPRFSFPGTGLAEERGRGRGEGYTLNIPLPLDSGDVQFVDAFIEQIEPVVKEFKPDGLIIAAGFDAHQDDDMAYLNVTTAGFAEVSEIVRSWREEFDFPVISVLEGGYNLEILPTCVAVHLKAMLDIEAEDPEDF</sequence>
<dbReference type="PRINTS" id="PR01270">
    <property type="entry name" value="HDASUPER"/>
</dbReference>
<dbReference type="InterPro" id="IPR023801">
    <property type="entry name" value="His_deacetylse_dom"/>
</dbReference>
<dbReference type="RefSeq" id="WP_013908610.1">
    <property type="nucleotide sequence ID" value="NC_015681.1"/>
</dbReference>
<accession>F8AD05</accession>
<dbReference type="InterPro" id="IPR037138">
    <property type="entry name" value="His_deacetylse_dom_sf"/>
</dbReference>
<feature type="domain" description="Histone deacetylase" evidence="2">
    <location>
        <begin position="22"/>
        <end position="311"/>
    </location>
</feature>
<organism evidence="3 4">
    <name type="scientific">Thermodesulfatator indicus (strain DSM 15286 / JCM 11887 / CIR29812)</name>
    <dbReference type="NCBI Taxonomy" id="667014"/>
    <lineage>
        <taxon>Bacteria</taxon>
        <taxon>Pseudomonadati</taxon>
        <taxon>Thermodesulfobacteriota</taxon>
        <taxon>Thermodesulfobacteria</taxon>
        <taxon>Thermodesulfobacteriales</taxon>
        <taxon>Thermodesulfatatoraceae</taxon>
        <taxon>Thermodesulfatator</taxon>
    </lineage>
</organism>
<dbReference type="InterPro" id="IPR023696">
    <property type="entry name" value="Ureohydrolase_dom_sf"/>
</dbReference>
<protein>
    <submittedName>
        <fullName evidence="3">Histone deacetylase superfamily</fullName>
    </submittedName>
</protein>
<proteinExistence type="inferred from homology"/>
<dbReference type="KEGG" id="tid:Thein_2020"/>
<reference evidence="3 4" key="2">
    <citation type="journal article" date="2012" name="Stand. Genomic Sci.">
        <title>Complete genome sequence of the thermophilic sulfate-reducing ocean bacterium Thermodesulfatator indicus type strain (CIR29812(T)).</title>
        <authorList>
            <person name="Anderson I."/>
            <person name="Saunders E."/>
            <person name="Lapidus A."/>
            <person name="Nolan M."/>
            <person name="Lucas S."/>
            <person name="Tice H."/>
            <person name="Del Rio T.G."/>
            <person name="Cheng J.F."/>
            <person name="Han C."/>
            <person name="Tapia R."/>
            <person name="Goodwin L.A."/>
            <person name="Pitluck S."/>
            <person name="Liolios K."/>
            <person name="Mavromatis K."/>
            <person name="Pagani I."/>
            <person name="Ivanova N."/>
            <person name="Mikhailova N."/>
            <person name="Pati A."/>
            <person name="Chen A."/>
            <person name="Palaniappan K."/>
            <person name="Land M."/>
            <person name="Hauser L."/>
            <person name="Jeffries C.D."/>
            <person name="Chang Y.J."/>
            <person name="Brambilla E.M."/>
            <person name="Rohde M."/>
            <person name="Spring S."/>
            <person name="Goker M."/>
            <person name="Detter J.C."/>
            <person name="Woyke T."/>
            <person name="Bristow J."/>
            <person name="Eisen J.A."/>
            <person name="Markowitz V."/>
            <person name="Hugenholtz P."/>
            <person name="Kyrpides N.C."/>
            <person name="Klenk H.P."/>
        </authorList>
    </citation>
    <scope>NUCLEOTIDE SEQUENCE [LARGE SCALE GENOMIC DNA]</scope>
    <source>
        <strain evidence="4">DSM 15286 / JCM 11887 / CIR29812</strain>
    </source>
</reference>